<dbReference type="EMBL" id="FQUI01000006">
    <property type="protein sequence ID" value="SHE52996.1"/>
    <property type="molecule type" value="Genomic_DNA"/>
</dbReference>
<reference evidence="2" key="1">
    <citation type="submission" date="2016-11" db="EMBL/GenBank/DDBJ databases">
        <authorList>
            <person name="Varghese N."/>
            <person name="Submissions S."/>
        </authorList>
    </citation>
    <scope>NUCLEOTIDE SEQUENCE [LARGE SCALE GENOMIC DNA]</scope>
    <source>
        <strain evidence="2">DSM 16785</strain>
    </source>
</reference>
<comment type="caution">
    <text evidence="2">The sequence shown here is derived from an EMBL/GenBank/DDBJ whole genome shotgun (WGS) entry which is preliminary data.</text>
</comment>
<evidence type="ECO:0000313" key="2">
    <source>
        <dbReference type="EMBL" id="SHE52996.1"/>
    </source>
</evidence>
<dbReference type="RefSeq" id="WP_072863317.1">
    <property type="nucleotide sequence ID" value="NZ_FQUI01000006.1"/>
</dbReference>
<organism evidence="2 3">
    <name type="scientific">Marinitoga hydrogenitolerans (strain DSM 16785 / JCM 12826 / AT1271)</name>
    <dbReference type="NCBI Taxonomy" id="1122195"/>
    <lineage>
        <taxon>Bacteria</taxon>
        <taxon>Thermotogati</taxon>
        <taxon>Thermotogota</taxon>
        <taxon>Thermotogae</taxon>
        <taxon>Petrotogales</taxon>
        <taxon>Petrotogaceae</taxon>
        <taxon>Marinitoga</taxon>
    </lineage>
</organism>
<sequence length="411" mass="48786">MKYHSKTPEEWEKYDKEKEKRDYIRKMQKRRQRTNNLIIIFISVFAIALIILSKYYFPRYRFGDSLIMDSISFSLMSPNEYTYPDGLSINVNMFNTGSKSKKMKIDSFVFYIYKVTDSSSETFYRFEYPNIIDYELYPLESKKIFDLNLVNPMSKIPNGDYVVEAKFNYNNKTIKLKKQFKYIHSIKYNIYLEKAFYLENEYPKLYIEAKNYSSETKSINLMGKIQIFTQKRKLIKEVPVNLGYITLNSLEYQTFEISIPPVSKGIYELYFVSEELNQAVYIPLAITNNIEKKLKNVSLSIDTYLFYPVNQLFQGDFYINNLDFKKERFLEIEGYNIRLLNIENNTIVYNYENNEKKRIYISEGGKVQIHSVSYIPPVKLSIPGNYKLIFAVKSNENTVERTMDLYVGISQ</sequence>
<dbReference type="AlphaFoldDB" id="A0A1M4U8P8"/>
<accession>A0A1M4U8P8</accession>
<evidence type="ECO:0000313" key="3">
    <source>
        <dbReference type="Proteomes" id="UP000184334"/>
    </source>
</evidence>
<keyword evidence="1" id="KW-0472">Membrane</keyword>
<dbReference type="Proteomes" id="UP000184334">
    <property type="component" value="Unassembled WGS sequence"/>
</dbReference>
<keyword evidence="1" id="KW-1133">Transmembrane helix</keyword>
<name>A0A1M4U8P8_MARH1</name>
<keyword evidence="3" id="KW-1185">Reference proteome</keyword>
<evidence type="ECO:0000256" key="1">
    <source>
        <dbReference type="SAM" id="Phobius"/>
    </source>
</evidence>
<protein>
    <submittedName>
        <fullName evidence="2">Uncharacterized protein</fullName>
    </submittedName>
</protein>
<proteinExistence type="predicted"/>
<dbReference type="STRING" id="1122195.SAMN02745164_00616"/>
<dbReference type="OrthoDB" id="49303at2"/>
<gene>
    <name evidence="2" type="ORF">SAMN02745164_00616</name>
</gene>
<keyword evidence="1" id="KW-0812">Transmembrane</keyword>
<feature type="transmembrane region" description="Helical" evidence="1">
    <location>
        <begin position="35"/>
        <end position="57"/>
    </location>
</feature>